<proteinExistence type="predicted"/>
<protein>
    <submittedName>
        <fullName evidence="1">Uncharacterized protein</fullName>
    </submittedName>
</protein>
<evidence type="ECO:0000313" key="2">
    <source>
        <dbReference type="Proteomes" id="UP000607653"/>
    </source>
</evidence>
<keyword evidence="2" id="KW-1185">Reference proteome</keyword>
<gene>
    <name evidence="1" type="ORF">HUJ06_016669</name>
</gene>
<dbReference type="EMBL" id="DUZY01000008">
    <property type="protein sequence ID" value="DAD46732.1"/>
    <property type="molecule type" value="Genomic_DNA"/>
</dbReference>
<evidence type="ECO:0000313" key="1">
    <source>
        <dbReference type="EMBL" id="DAD46732.1"/>
    </source>
</evidence>
<reference evidence="1 2" key="1">
    <citation type="journal article" date="2020" name="Mol. Biol. Evol.">
        <title>Distinct Expression and Methylation Patterns for Genes with Different Fates following a Single Whole-Genome Duplication in Flowering Plants.</title>
        <authorList>
            <person name="Shi T."/>
            <person name="Rahmani R.S."/>
            <person name="Gugger P.F."/>
            <person name="Wang M."/>
            <person name="Li H."/>
            <person name="Zhang Y."/>
            <person name="Li Z."/>
            <person name="Wang Q."/>
            <person name="Van de Peer Y."/>
            <person name="Marchal K."/>
            <person name="Chen J."/>
        </authorList>
    </citation>
    <scope>NUCLEOTIDE SEQUENCE [LARGE SCALE GENOMIC DNA]</scope>
    <source>
        <tissue evidence="1">Leaf</tissue>
    </source>
</reference>
<dbReference type="AlphaFoldDB" id="A0A822ZND2"/>
<name>A0A822ZND2_NELNU</name>
<dbReference type="Proteomes" id="UP000607653">
    <property type="component" value="Unassembled WGS sequence"/>
</dbReference>
<accession>A0A822ZND2</accession>
<comment type="caution">
    <text evidence="1">The sequence shown here is derived from an EMBL/GenBank/DDBJ whole genome shotgun (WGS) entry which is preliminary data.</text>
</comment>
<sequence>MKREREKGAVWHLPTVDLSEAREREKVSGGE</sequence>
<organism evidence="1 2">
    <name type="scientific">Nelumbo nucifera</name>
    <name type="common">Sacred lotus</name>
    <dbReference type="NCBI Taxonomy" id="4432"/>
    <lineage>
        <taxon>Eukaryota</taxon>
        <taxon>Viridiplantae</taxon>
        <taxon>Streptophyta</taxon>
        <taxon>Embryophyta</taxon>
        <taxon>Tracheophyta</taxon>
        <taxon>Spermatophyta</taxon>
        <taxon>Magnoliopsida</taxon>
        <taxon>Proteales</taxon>
        <taxon>Nelumbonaceae</taxon>
        <taxon>Nelumbo</taxon>
    </lineage>
</organism>